<dbReference type="SUPFAM" id="SSF52425">
    <property type="entry name" value="Cryptochrome/photolyase, N-terminal domain"/>
    <property type="match status" value="1"/>
</dbReference>
<keyword evidence="2" id="KW-0456">Lyase</keyword>
<accession>A0A7W9DYA1</accession>
<dbReference type="EMBL" id="JACHCE010000001">
    <property type="protein sequence ID" value="MBB5635004.1"/>
    <property type="molecule type" value="Genomic_DNA"/>
</dbReference>
<gene>
    <name evidence="2" type="ORF">HDE68_000889</name>
</gene>
<dbReference type="InterPro" id="IPR036155">
    <property type="entry name" value="Crypto/Photolyase_N_sf"/>
</dbReference>
<reference evidence="2 3" key="1">
    <citation type="submission" date="2020-08" db="EMBL/GenBank/DDBJ databases">
        <title>Genomic Encyclopedia of Type Strains, Phase IV (KMG-V): Genome sequencing to study the core and pangenomes of soil and plant-associated prokaryotes.</title>
        <authorList>
            <person name="Whitman W."/>
        </authorList>
    </citation>
    <scope>NUCLEOTIDE SEQUENCE [LARGE SCALE GENOMIC DNA]</scope>
    <source>
        <strain evidence="2 3">S3M1</strain>
    </source>
</reference>
<evidence type="ECO:0000313" key="3">
    <source>
        <dbReference type="Proteomes" id="UP000537204"/>
    </source>
</evidence>
<evidence type="ECO:0000313" key="2">
    <source>
        <dbReference type="EMBL" id="MBB5635004.1"/>
    </source>
</evidence>
<protein>
    <submittedName>
        <fullName evidence="2">Deoxyribodipyrimidine photolyase</fullName>
    </submittedName>
</protein>
<comment type="caution">
    <text evidence="2">The sequence shown here is derived from an EMBL/GenBank/DDBJ whole genome shotgun (WGS) entry which is preliminary data.</text>
</comment>
<feature type="domain" description="Photolyase/cryptochrome alpha/beta" evidence="1">
    <location>
        <begin position="5"/>
        <end position="52"/>
    </location>
</feature>
<proteinExistence type="predicted"/>
<evidence type="ECO:0000259" key="1">
    <source>
        <dbReference type="PROSITE" id="PS51645"/>
    </source>
</evidence>
<dbReference type="GO" id="GO:0016829">
    <property type="term" value="F:lyase activity"/>
    <property type="evidence" value="ECO:0007669"/>
    <property type="project" value="UniProtKB-KW"/>
</dbReference>
<dbReference type="Proteomes" id="UP000537204">
    <property type="component" value="Unassembled WGS sequence"/>
</dbReference>
<dbReference type="InterPro" id="IPR014729">
    <property type="entry name" value="Rossmann-like_a/b/a_fold"/>
</dbReference>
<dbReference type="AlphaFoldDB" id="A0A7W9DYA1"/>
<dbReference type="PROSITE" id="PS51645">
    <property type="entry name" value="PHR_CRY_ALPHA_BETA"/>
    <property type="match status" value="1"/>
</dbReference>
<dbReference type="Pfam" id="PF00875">
    <property type="entry name" value="DNA_photolyase"/>
    <property type="match status" value="1"/>
</dbReference>
<name>A0A7W9DYA1_9SPHI</name>
<organism evidence="2 3">
    <name type="scientific">Pedobacter cryoconitis</name>
    <dbReference type="NCBI Taxonomy" id="188932"/>
    <lineage>
        <taxon>Bacteria</taxon>
        <taxon>Pseudomonadati</taxon>
        <taxon>Bacteroidota</taxon>
        <taxon>Sphingobacteriia</taxon>
        <taxon>Sphingobacteriales</taxon>
        <taxon>Sphingobacteriaceae</taxon>
        <taxon>Pedobacter</taxon>
    </lineage>
</organism>
<dbReference type="Gene3D" id="3.40.50.620">
    <property type="entry name" value="HUPs"/>
    <property type="match status" value="1"/>
</dbReference>
<sequence>MPEKRIALVWFKTNLRLRDNECLFNAVAENDVVIPFYCLDDYLFQTTKPGLA</sequence>
<dbReference type="InterPro" id="IPR006050">
    <property type="entry name" value="DNA_photolyase_N"/>
</dbReference>
<dbReference type="RefSeq" id="WP_411267914.1">
    <property type="nucleotide sequence ID" value="NZ_JACHCE010000001.1"/>
</dbReference>